<keyword evidence="4" id="KW-1185">Reference proteome</keyword>
<dbReference type="AlphaFoldDB" id="A0A0E0SF79"/>
<dbReference type="EMBL" id="HG970335">
    <property type="protein sequence ID" value="CEF85092.1"/>
    <property type="molecule type" value="Genomic_DNA"/>
</dbReference>
<sequence length="133" mass="14925">MAGFIIMRSSPKPLRQRPNLDTDMTPVFNNNIRPRGLMAKALDFGFRAIREISRDSSRALYVSWLFSTLGYLCSRIDRELIKFKTFETVFGAFFSVSLSPHARTAEACATTSKLKLEFNSIMPLCGASSFVDG</sequence>
<name>A0A0E0SF79_GIBZE</name>
<proteinExistence type="predicted"/>
<reference evidence="2 4" key="4">
    <citation type="journal article" date="2015" name="BMC Genomics">
        <title>The completed genome sequence of the pathogenic ascomycete fungus Fusarium graminearum.</title>
        <authorList>
            <person name="King R."/>
            <person name="Urban M."/>
            <person name="Hammond-Kosack M.C."/>
            <person name="Hassani-Pak K."/>
            <person name="Hammond-Kosack K.E."/>
        </authorList>
    </citation>
    <scope>NUCLEOTIDE SEQUENCE [LARGE SCALE GENOMIC DNA]</scope>
    <source>
        <strain evidence="4">ATCC MYA-4620 / CBS 123657 / FGSC 9075 / NRRL 31084 / PH-1</strain>
        <strain evidence="2">PH-1</strain>
    </source>
</reference>
<evidence type="ECO:0000313" key="3">
    <source>
        <dbReference type="EnsemblFungi" id="CEF85092"/>
    </source>
</evidence>
<protein>
    <submittedName>
        <fullName evidence="2">Chromosome 4, complete genome</fullName>
    </submittedName>
</protein>
<reference evidence="3" key="5">
    <citation type="submission" date="2017-01" db="UniProtKB">
        <authorList>
            <consortium name="EnsemblFungi"/>
        </authorList>
    </citation>
    <scope>IDENTIFICATION</scope>
    <source>
        <strain evidence="3">PH-1 / ATCC MYA-4620 / FGSC 9075 / NRRL 31084</strain>
    </source>
</reference>
<evidence type="ECO:0000313" key="4">
    <source>
        <dbReference type="Proteomes" id="UP000070720"/>
    </source>
</evidence>
<reference key="3">
    <citation type="submission" date="2014-02" db="EMBL/GenBank/DDBJ databases">
        <title>A revised Fusarium graminearum genomic reference sequence using whole shotgun re-sequencing.</title>
        <authorList>
            <person name="King R."/>
            <person name="Urban M."/>
            <person name="Hassani-Pak K."/>
            <person name="Hammond-Kosack K."/>
        </authorList>
    </citation>
    <scope>NUCLEOTIDE SEQUENCE</scope>
    <source>
        <strain>PH-1</strain>
    </source>
</reference>
<evidence type="ECO:0000256" key="1">
    <source>
        <dbReference type="SAM" id="MobiDB-lite"/>
    </source>
</evidence>
<dbReference type="Proteomes" id="UP000070720">
    <property type="component" value="Chromosome 4"/>
</dbReference>
<dbReference type="InParanoid" id="A0A0E0SF79"/>
<accession>A0A0E0SF79</accession>
<reference evidence="3 4" key="2">
    <citation type="journal article" date="2010" name="Nature">
        <title>Comparative genomics reveals mobile pathogenicity chromosomes in Fusarium.</title>
        <authorList>
            <person name="Ma L.J."/>
            <person name="van der Does H.C."/>
            <person name="Borkovich K.A."/>
            <person name="Coleman J.J."/>
            <person name="Daboussi M.J."/>
            <person name="Di Pietro A."/>
            <person name="Dufresne M."/>
            <person name="Freitag M."/>
            <person name="Grabherr M."/>
            <person name="Henrissat B."/>
            <person name="Houterman P.M."/>
            <person name="Kang S."/>
            <person name="Shim W.B."/>
            <person name="Woloshuk C."/>
            <person name="Xie X."/>
            <person name="Xu J.R."/>
            <person name="Antoniw J."/>
            <person name="Baker S.E."/>
            <person name="Bluhm B.H."/>
            <person name="Breakspear A."/>
            <person name="Brown D.W."/>
            <person name="Butchko R.A."/>
            <person name="Chapman S."/>
            <person name="Coulson R."/>
            <person name="Coutinho P.M."/>
            <person name="Danchin E.G."/>
            <person name="Diener A."/>
            <person name="Gale L.R."/>
            <person name="Gardiner D.M."/>
            <person name="Goff S."/>
            <person name="Hammond-Kosack K.E."/>
            <person name="Hilburn K."/>
            <person name="Hua-Van A."/>
            <person name="Jonkers W."/>
            <person name="Kazan K."/>
            <person name="Kodira C.D."/>
            <person name="Koehrsen M."/>
            <person name="Kumar L."/>
            <person name="Lee Y.H."/>
            <person name="Li L."/>
            <person name="Manners J.M."/>
            <person name="Miranda-Saavedra D."/>
            <person name="Mukherjee M."/>
            <person name="Park G."/>
            <person name="Park J."/>
            <person name="Park S.Y."/>
            <person name="Proctor R.H."/>
            <person name="Regev A."/>
            <person name="Ruiz-Roldan M.C."/>
            <person name="Sain D."/>
            <person name="Sakthikumar S."/>
            <person name="Sykes S."/>
            <person name="Schwartz D.C."/>
            <person name="Turgeon B.G."/>
            <person name="Wapinski I."/>
            <person name="Yoder O."/>
            <person name="Young S."/>
            <person name="Zeng Q."/>
            <person name="Zhou S."/>
            <person name="Galagan J."/>
            <person name="Cuomo C.A."/>
            <person name="Kistler H.C."/>
            <person name="Rep M."/>
        </authorList>
    </citation>
    <scope>GENOME REANNOTATION</scope>
    <source>
        <strain evidence="4">ATCC MYA-4620 / CBS 123657 / FGSC 9075 / NRRL 31084 / PH-1</strain>
        <strain evidence="3">PH-1 / ATCC MYA-4620 / FGSC 9075 / NRRL 31084</strain>
    </source>
</reference>
<dbReference type="VEuPathDB" id="FungiDB:FGRAMPH1_01G25045"/>
<organism evidence="3">
    <name type="scientific">Gibberella zeae (strain ATCC MYA-4620 / CBS 123657 / FGSC 9075 / NRRL 31084 / PH-1)</name>
    <name type="common">Wheat head blight fungus</name>
    <name type="synonym">Fusarium graminearum</name>
    <dbReference type="NCBI Taxonomy" id="229533"/>
    <lineage>
        <taxon>Eukaryota</taxon>
        <taxon>Fungi</taxon>
        <taxon>Dikarya</taxon>
        <taxon>Ascomycota</taxon>
        <taxon>Pezizomycotina</taxon>
        <taxon>Sordariomycetes</taxon>
        <taxon>Hypocreomycetidae</taxon>
        <taxon>Hypocreales</taxon>
        <taxon>Nectriaceae</taxon>
        <taxon>Fusarium</taxon>
    </lineage>
</organism>
<evidence type="ECO:0000313" key="2">
    <source>
        <dbReference type="EMBL" id="CEF85092.1"/>
    </source>
</evidence>
<feature type="region of interest" description="Disordered" evidence="1">
    <location>
        <begin position="1"/>
        <end position="20"/>
    </location>
</feature>
<dbReference type="EnsemblFungi" id="CEF85092">
    <property type="protein sequence ID" value="CEF85092"/>
    <property type="gene ID" value="FGRRES_15435"/>
</dbReference>
<gene>
    <name evidence="2" type="ORF">FGRAMPH1_01T25045</name>
</gene>
<reference evidence="3 4" key="1">
    <citation type="journal article" date="2007" name="Science">
        <title>The Fusarium graminearum genome reveals a link between localized polymorphism and pathogen specialization.</title>
        <authorList>
            <person name="Cuomo C.A."/>
            <person name="Gueldener U."/>
            <person name="Xu J.-R."/>
            <person name="Trail F."/>
            <person name="Turgeon B.G."/>
            <person name="Di Pietro A."/>
            <person name="Walton J.D."/>
            <person name="Ma L.-J."/>
            <person name="Baker S.E."/>
            <person name="Rep M."/>
            <person name="Adam G."/>
            <person name="Antoniw J."/>
            <person name="Baldwin T."/>
            <person name="Calvo S.E."/>
            <person name="Chang Y.-L."/>
            <person name="DeCaprio D."/>
            <person name="Gale L.R."/>
            <person name="Gnerre S."/>
            <person name="Goswami R.S."/>
            <person name="Hammond-Kosack K."/>
            <person name="Harris L.J."/>
            <person name="Hilburn K."/>
            <person name="Kennell J.C."/>
            <person name="Kroken S."/>
            <person name="Magnuson J.K."/>
            <person name="Mannhaupt G."/>
            <person name="Mauceli E.W."/>
            <person name="Mewes H.-W."/>
            <person name="Mitterbauer R."/>
            <person name="Muehlbauer G."/>
            <person name="Muensterkoetter M."/>
            <person name="Nelson D."/>
            <person name="O'Donnell K."/>
            <person name="Ouellet T."/>
            <person name="Qi W."/>
            <person name="Quesneville H."/>
            <person name="Roncero M.I.G."/>
            <person name="Seong K.-Y."/>
            <person name="Tetko I.V."/>
            <person name="Urban M."/>
            <person name="Waalwijk C."/>
            <person name="Ward T.J."/>
            <person name="Yao J."/>
            <person name="Birren B.W."/>
            <person name="Kistler H.C."/>
        </authorList>
    </citation>
    <scope>NUCLEOTIDE SEQUENCE [LARGE SCALE GENOMIC DNA]</scope>
    <source>
        <strain evidence="4">ATCC MYA-4620 / CBS 123657 / FGSC 9075 / NRRL 31084 / PH-1</strain>
        <strain evidence="3">PH-1 / ATCC MYA-4620 / FGSC 9075 / NRRL 31084</strain>
    </source>
</reference>